<dbReference type="InterPro" id="IPR026444">
    <property type="entry name" value="Secre_tail"/>
</dbReference>
<name>A0A1M5F3E6_9BACT</name>
<dbReference type="STRING" id="1121884.SAMN02745131_03710"/>
<accession>A0A1M5F3E6</accession>
<dbReference type="Pfam" id="PF18962">
    <property type="entry name" value="Por_Secre_tail"/>
    <property type="match status" value="1"/>
</dbReference>
<evidence type="ECO:0000313" key="3">
    <source>
        <dbReference type="Proteomes" id="UP000184048"/>
    </source>
</evidence>
<proteinExistence type="predicted"/>
<dbReference type="InterPro" id="IPR013783">
    <property type="entry name" value="Ig-like_fold"/>
</dbReference>
<dbReference type="Gene3D" id="2.60.40.10">
    <property type="entry name" value="Immunoglobulins"/>
    <property type="match status" value="1"/>
</dbReference>
<dbReference type="RefSeq" id="WP_072836834.1">
    <property type="nucleotide sequence ID" value="NZ_FQUU01000021.1"/>
</dbReference>
<organism evidence="2 3">
    <name type="scientific">Flavisolibacter ginsengisoli DSM 18119</name>
    <dbReference type="NCBI Taxonomy" id="1121884"/>
    <lineage>
        <taxon>Bacteria</taxon>
        <taxon>Pseudomonadati</taxon>
        <taxon>Bacteroidota</taxon>
        <taxon>Chitinophagia</taxon>
        <taxon>Chitinophagales</taxon>
        <taxon>Chitinophagaceae</taxon>
        <taxon>Flavisolibacter</taxon>
    </lineage>
</organism>
<sequence>MKKILFLLAITFGSQFLYAQLILTKAFTPQNGNAYFELTNNNTIPLSLGCYSIVSYFNNPLEKGFSVINLPDESIAPNAVLTISGQPTSNGKGINLYNYSYQGLQSSGRVSNYFLNVNEDAYVNNYNSAYTNLQTVNNQENNSIDHLVLLMYSNTLVDASFSLDGNKNIPSHLRNIPTLNFTNSCGNQVNVRFNTLQSTYPNIFNRSPYERNEYGYFREFQIHKNTATVQIAWQTSKEQNLRGFEIERRIENKPWTTIAFVASMAPSGNNDQVLNYLYGDKSFLGDNAEYRLKQIDINGRSFYSAPRRIDLFENKEVVLYPNPSVDGRVTVSLGKLNSLRDIQVIDLNGQLVQQWLSVNNNTQQINDLKRGNYIVRVIDHQTGTLTSEKLIVQ</sequence>
<keyword evidence="3" id="KW-1185">Reference proteome</keyword>
<dbReference type="AlphaFoldDB" id="A0A1M5F3E6"/>
<dbReference type="EMBL" id="FQUU01000021">
    <property type="protein sequence ID" value="SHF86037.1"/>
    <property type="molecule type" value="Genomic_DNA"/>
</dbReference>
<feature type="domain" description="Secretion system C-terminal sorting" evidence="1">
    <location>
        <begin position="319"/>
        <end position="392"/>
    </location>
</feature>
<protein>
    <submittedName>
        <fullName evidence="2">Por secretion system C-terminal sorting domain-containing protein</fullName>
    </submittedName>
</protein>
<gene>
    <name evidence="2" type="ORF">SAMN02745131_03710</name>
</gene>
<reference evidence="2 3" key="1">
    <citation type="submission" date="2016-11" db="EMBL/GenBank/DDBJ databases">
        <authorList>
            <person name="Jaros S."/>
            <person name="Januszkiewicz K."/>
            <person name="Wedrychowicz H."/>
        </authorList>
    </citation>
    <scope>NUCLEOTIDE SEQUENCE [LARGE SCALE GENOMIC DNA]</scope>
    <source>
        <strain evidence="2 3">DSM 18119</strain>
    </source>
</reference>
<dbReference type="OrthoDB" id="628160at2"/>
<evidence type="ECO:0000313" key="2">
    <source>
        <dbReference type="EMBL" id="SHF86037.1"/>
    </source>
</evidence>
<dbReference type="Proteomes" id="UP000184048">
    <property type="component" value="Unassembled WGS sequence"/>
</dbReference>
<evidence type="ECO:0000259" key="1">
    <source>
        <dbReference type="Pfam" id="PF18962"/>
    </source>
</evidence>
<dbReference type="NCBIfam" id="TIGR04183">
    <property type="entry name" value="Por_Secre_tail"/>
    <property type="match status" value="1"/>
</dbReference>